<evidence type="ECO:0000313" key="2">
    <source>
        <dbReference type="Proteomes" id="UP000469452"/>
    </source>
</evidence>
<sequence length="304" mass="34265">MTSIIRHKKKTPRFIAKSNYVKPYLTPANIEARLSHCFSNMLDFVHVDEKWFYLTKVKRRYYVYDDEEVATRSVKSKHYITKVVFLAAVALPATTITPRRFETASNNCPKGTLVTVPQAVDSTVYFDAILNKVVPAIMAKFPGGLRRGDVFLQQGNAIPHRCVTTELLQAKGVRGIVESNQPTNSPDFNVLDFGFFSSIQSLQHQKATRSIEELIGAVESAFYELPADTVAKTFITLQKVLEMSIEMLGSNDYKLPHMRKDASIADFASYNVEFDASCYESALTHFHERLGEESTMEALVNSLD</sequence>
<evidence type="ECO:0000313" key="1">
    <source>
        <dbReference type="EMBL" id="KAF0702046.1"/>
    </source>
</evidence>
<dbReference type="PANTHER" id="PTHR47169:SF2">
    <property type="entry name" value="OS01G0541250 PROTEIN"/>
    <property type="match status" value="1"/>
</dbReference>
<dbReference type="VEuPathDB" id="FungiDB:H257_06736"/>
<accession>A0A6A4YXE2</accession>
<dbReference type="PANTHER" id="PTHR47169">
    <property type="entry name" value="OS01G0541250 PROTEIN"/>
    <property type="match status" value="1"/>
</dbReference>
<proteinExistence type="predicted"/>
<reference evidence="1 2" key="1">
    <citation type="submission" date="2019-06" db="EMBL/GenBank/DDBJ databases">
        <title>Genomics analysis of Aphanomyces spp. identifies a new class of oomycete effector associated with host adaptation.</title>
        <authorList>
            <person name="Gaulin E."/>
        </authorList>
    </citation>
    <scope>NUCLEOTIDE SEQUENCE [LARGE SCALE GENOMIC DNA]</scope>
    <source>
        <strain evidence="1 2">E</strain>
    </source>
</reference>
<dbReference type="GO" id="GO:0003676">
    <property type="term" value="F:nucleic acid binding"/>
    <property type="evidence" value="ECO:0007669"/>
    <property type="project" value="InterPro"/>
</dbReference>
<dbReference type="EMBL" id="VJMI01021310">
    <property type="protein sequence ID" value="KAF0702046.1"/>
    <property type="molecule type" value="Genomic_DNA"/>
</dbReference>
<dbReference type="Proteomes" id="UP000469452">
    <property type="component" value="Unassembled WGS sequence"/>
</dbReference>
<name>A0A6A4YXE2_APHAT</name>
<organism evidence="1 2">
    <name type="scientific">Aphanomyces astaci</name>
    <name type="common">Crayfish plague agent</name>
    <dbReference type="NCBI Taxonomy" id="112090"/>
    <lineage>
        <taxon>Eukaryota</taxon>
        <taxon>Sar</taxon>
        <taxon>Stramenopiles</taxon>
        <taxon>Oomycota</taxon>
        <taxon>Saprolegniomycetes</taxon>
        <taxon>Saprolegniales</taxon>
        <taxon>Verrucalvaceae</taxon>
        <taxon>Aphanomyces</taxon>
    </lineage>
</organism>
<comment type="caution">
    <text evidence="1">The sequence shown here is derived from an EMBL/GenBank/DDBJ whole genome shotgun (WGS) entry which is preliminary data.</text>
</comment>
<dbReference type="Gene3D" id="3.30.420.10">
    <property type="entry name" value="Ribonuclease H-like superfamily/Ribonuclease H"/>
    <property type="match status" value="1"/>
</dbReference>
<protein>
    <submittedName>
        <fullName evidence="1">Uncharacterized protein</fullName>
    </submittedName>
</protein>
<dbReference type="InterPro" id="IPR036397">
    <property type="entry name" value="RNaseH_sf"/>
</dbReference>
<dbReference type="AlphaFoldDB" id="A0A6A4YXE2"/>
<gene>
    <name evidence="1" type="ORF">AaE_016160</name>
</gene>